<dbReference type="EMBL" id="LHZB01000121">
    <property type="protein sequence ID" value="KXU99252.1"/>
    <property type="molecule type" value="Genomic_DNA"/>
</dbReference>
<reference evidence="3 4" key="1">
    <citation type="submission" date="2015-06" db="EMBL/GenBank/DDBJ databases">
        <title>Improved classification and identification of acetic acid bacteria using matrix-assisted laser desorption/ionization time-of-flight mass spectrometry; Gluconobacter nephelii and Gluconobacter uchimurae are later heterotypic synonyms of Gluconobacter japonicus and Gluconobacter oxydans, respectively.</title>
        <authorList>
            <person name="Li L."/>
            <person name="Cleenwerck I."/>
            <person name="De Vuyst L."/>
            <person name="Vandamme P."/>
        </authorList>
    </citation>
    <scope>NUCLEOTIDE SEQUENCE [LARGE SCALE GENOMIC DNA]</scope>
    <source>
        <strain evidence="3 4">LMG 1764</strain>
    </source>
</reference>
<comment type="caution">
    <text evidence="3">The sequence shown here is derived from an EMBL/GenBank/DDBJ whole genome shotgun (WGS) entry which is preliminary data.</text>
</comment>
<evidence type="ECO:0000313" key="4">
    <source>
        <dbReference type="Proteomes" id="UP000075573"/>
    </source>
</evidence>
<organism evidence="3 4">
    <name type="scientific">Gluconobacter potus</name>
    <dbReference type="NCBI Taxonomy" id="2724927"/>
    <lineage>
        <taxon>Bacteria</taxon>
        <taxon>Pseudomonadati</taxon>
        <taxon>Pseudomonadota</taxon>
        <taxon>Alphaproteobacteria</taxon>
        <taxon>Acetobacterales</taxon>
        <taxon>Acetobacteraceae</taxon>
        <taxon>Gluconobacter</taxon>
    </lineage>
</organism>
<sequence>MTRHGFKDASAEPAQIAAMFKPFPGARIGMPTGKASGIFVVDIDTKNGPEAVEWMMAHDLQNQTKCVRTQSGGYHLWYQMPTIELRNTASRIVRGVDTRGEGGYVLIPPSDGYYDFNDEDVEELPAWLLGELQRKPEPAPSPVVSSPSPRHNDGGTPYGLEALARECDAIRYAGDGSKHTTLNKAAYSIGGLVASGELEQSLALADLRSALNDIRSACRDFRAAERTLDRSFREGVGRPRDVEHIEAHEEISDEWAPLLQDISRNNLPERNVSALVPKNLQGVDGFLEEFVAYTTRTARRPQPFAALAAGIALVSALAGRKYRTKTDLWTNLYAVSIIDSAGGKDHARRVIKRILAQANLMDYLGGEDIASGTALHTALKIHPAKVFMIDECGDFLRGVLGTKASAHKQQIAQKLKSLYTSSADVMLGTEYADQSEKTGRKREDIHNPIATIYGTSTPAQFWSAVAGASLADGLLGRFLVFIPEENYPDLQDTEVEDIPQSLIERAQQIAHGCRKHDPGNIEAMMLSDTPANPYTVQYSVDAVRVLKKCESQQEVLLKQNEGTYITSLAGRIVENACKLALIQSVSRSPQDPMINEKDMKWGMELSLHCFDAMRQGAERYVSENETQGLRKEILEVIRSADGEMTGRDILRRMGMKISAKERDEVLNTLAEAGYIIAQERRPEGAGRPTRSYRIA</sequence>
<dbReference type="SMART" id="SM00943">
    <property type="entry name" value="Prim-Pol"/>
    <property type="match status" value="1"/>
</dbReference>
<dbReference type="Pfam" id="PF09250">
    <property type="entry name" value="Prim-Pol"/>
    <property type="match status" value="1"/>
</dbReference>
<dbReference type="SUPFAM" id="SSF56747">
    <property type="entry name" value="Prim-pol domain"/>
    <property type="match status" value="1"/>
</dbReference>
<proteinExistence type="predicted"/>
<dbReference type="Proteomes" id="UP000075573">
    <property type="component" value="Unassembled WGS sequence"/>
</dbReference>
<dbReference type="AlphaFoldDB" id="A0A149QPM0"/>
<dbReference type="CDD" id="cd04859">
    <property type="entry name" value="Prim_Pol"/>
    <property type="match status" value="1"/>
</dbReference>
<gene>
    <name evidence="3" type="ORF">AD929_15775</name>
</gene>
<evidence type="ECO:0000313" key="3">
    <source>
        <dbReference type="EMBL" id="KXU99252.1"/>
    </source>
</evidence>
<dbReference type="InterPro" id="IPR025048">
    <property type="entry name" value="DUF3987"/>
</dbReference>
<name>A0A149QPM0_9PROT</name>
<accession>A0A149QPM0</accession>
<feature type="domain" description="DNA primase/polymerase bifunctional N-terminal" evidence="2">
    <location>
        <begin position="1"/>
        <end position="128"/>
    </location>
</feature>
<evidence type="ECO:0000256" key="1">
    <source>
        <dbReference type="SAM" id="MobiDB-lite"/>
    </source>
</evidence>
<protein>
    <recommendedName>
        <fullName evidence="2">DNA primase/polymerase bifunctional N-terminal domain-containing protein</fullName>
    </recommendedName>
</protein>
<feature type="region of interest" description="Disordered" evidence="1">
    <location>
        <begin position="135"/>
        <end position="155"/>
    </location>
</feature>
<dbReference type="PATRIC" id="fig|442.7.peg.66"/>
<dbReference type="InterPro" id="IPR015330">
    <property type="entry name" value="DNA_primase/pol_bifunc_N"/>
</dbReference>
<dbReference type="Pfam" id="PF13148">
    <property type="entry name" value="DUF3987"/>
    <property type="match status" value="1"/>
</dbReference>
<evidence type="ECO:0000259" key="2">
    <source>
        <dbReference type="SMART" id="SM00943"/>
    </source>
</evidence>